<comment type="caution">
    <text evidence="1">The sequence shown here is derived from an EMBL/GenBank/DDBJ whole genome shotgun (WGS) entry which is preliminary data.</text>
</comment>
<dbReference type="InterPro" id="IPR037208">
    <property type="entry name" value="Spo0E-like_sf"/>
</dbReference>
<evidence type="ECO:0000313" key="2">
    <source>
        <dbReference type="Proteomes" id="UP000579281"/>
    </source>
</evidence>
<protein>
    <recommendedName>
        <fullName evidence="3">Spo0E like sporulation regulatory protein</fullName>
    </recommendedName>
</protein>
<proteinExistence type="predicted"/>
<dbReference type="EMBL" id="JACHEN010000006">
    <property type="protein sequence ID" value="MBB6215259.1"/>
    <property type="molecule type" value="Genomic_DNA"/>
</dbReference>
<dbReference type="Gene3D" id="4.10.280.10">
    <property type="entry name" value="Helix-loop-helix DNA-binding domain"/>
    <property type="match status" value="1"/>
</dbReference>
<dbReference type="AlphaFoldDB" id="A0A841KYP4"/>
<dbReference type="InterPro" id="IPR018540">
    <property type="entry name" value="Spo0E-like"/>
</dbReference>
<name>A0A841KYP4_9FIRM</name>
<dbReference type="Pfam" id="PF09388">
    <property type="entry name" value="SpoOE-like"/>
    <property type="match status" value="1"/>
</dbReference>
<gene>
    <name evidence="1" type="ORF">HNQ80_001348</name>
</gene>
<dbReference type="SUPFAM" id="SSF140500">
    <property type="entry name" value="BAS1536-like"/>
    <property type="match status" value="1"/>
</dbReference>
<sequence length="58" mass="6916">METVHGATEVIMEIEKMRNKMYALIEEDHQMKNPQILWASQKIDALLLKYYELIHRNG</sequence>
<keyword evidence="2" id="KW-1185">Reference proteome</keyword>
<dbReference type="RefSeq" id="WP_184309388.1">
    <property type="nucleotide sequence ID" value="NZ_JACHEN010000006.1"/>
</dbReference>
<evidence type="ECO:0000313" key="1">
    <source>
        <dbReference type="EMBL" id="MBB6215259.1"/>
    </source>
</evidence>
<evidence type="ECO:0008006" key="3">
    <source>
        <dbReference type="Google" id="ProtNLM"/>
    </source>
</evidence>
<reference evidence="1 2" key="1">
    <citation type="submission" date="2020-08" db="EMBL/GenBank/DDBJ databases">
        <title>Genomic Encyclopedia of Type Strains, Phase IV (KMG-IV): sequencing the most valuable type-strain genomes for metagenomic binning, comparative biology and taxonomic classification.</title>
        <authorList>
            <person name="Goeker M."/>
        </authorList>
    </citation>
    <scope>NUCLEOTIDE SEQUENCE [LARGE SCALE GENOMIC DNA]</scope>
    <source>
        <strain evidence="1 2">DSM 103526</strain>
    </source>
</reference>
<accession>A0A841KYP4</accession>
<organism evidence="1 2">
    <name type="scientific">Anaerosolibacter carboniphilus</name>
    <dbReference type="NCBI Taxonomy" id="1417629"/>
    <lineage>
        <taxon>Bacteria</taxon>
        <taxon>Bacillati</taxon>
        <taxon>Bacillota</taxon>
        <taxon>Clostridia</taxon>
        <taxon>Peptostreptococcales</taxon>
        <taxon>Thermotaleaceae</taxon>
        <taxon>Anaerosolibacter</taxon>
    </lineage>
</organism>
<dbReference type="Proteomes" id="UP000579281">
    <property type="component" value="Unassembled WGS sequence"/>
</dbReference>
<dbReference type="GO" id="GO:0043937">
    <property type="term" value="P:regulation of sporulation"/>
    <property type="evidence" value="ECO:0007669"/>
    <property type="project" value="InterPro"/>
</dbReference>
<dbReference type="InterPro" id="IPR036638">
    <property type="entry name" value="HLH_DNA-bd_sf"/>
</dbReference>
<dbReference type="GO" id="GO:0046983">
    <property type="term" value="F:protein dimerization activity"/>
    <property type="evidence" value="ECO:0007669"/>
    <property type="project" value="InterPro"/>
</dbReference>